<evidence type="ECO:0000256" key="5">
    <source>
        <dbReference type="ARBA" id="ARBA00022691"/>
    </source>
</evidence>
<dbReference type="SUPFAM" id="SSF53335">
    <property type="entry name" value="S-adenosyl-L-methionine-dependent methyltransferases"/>
    <property type="match status" value="1"/>
</dbReference>
<dbReference type="GO" id="GO:0008170">
    <property type="term" value="F:N-methyltransferase activity"/>
    <property type="evidence" value="ECO:0007669"/>
    <property type="project" value="InterPro"/>
</dbReference>
<dbReference type="AlphaFoldDB" id="A0A937A158"/>
<evidence type="ECO:0000256" key="6">
    <source>
        <dbReference type="ARBA" id="ARBA00022747"/>
    </source>
</evidence>
<evidence type="ECO:0000256" key="7">
    <source>
        <dbReference type="ARBA" id="ARBA00047942"/>
    </source>
</evidence>
<dbReference type="Gene3D" id="3.40.50.150">
    <property type="entry name" value="Vaccinia Virus protein VP39"/>
    <property type="match status" value="1"/>
</dbReference>
<dbReference type="PANTHER" id="PTHR42933">
    <property type="entry name" value="SLR6095 PROTEIN"/>
    <property type="match status" value="1"/>
</dbReference>
<dbReference type="InterPro" id="IPR051537">
    <property type="entry name" value="DNA_Adenine_Mtase"/>
</dbReference>
<evidence type="ECO:0000313" key="10">
    <source>
        <dbReference type="Proteomes" id="UP000651057"/>
    </source>
</evidence>
<dbReference type="Proteomes" id="UP000651057">
    <property type="component" value="Unassembled WGS sequence"/>
</dbReference>
<dbReference type="InterPro" id="IPR003356">
    <property type="entry name" value="DNA_methylase_A-5"/>
</dbReference>
<dbReference type="GO" id="GO:0009307">
    <property type="term" value="P:DNA restriction-modification system"/>
    <property type="evidence" value="ECO:0007669"/>
    <property type="project" value="UniProtKB-KW"/>
</dbReference>
<dbReference type="InterPro" id="IPR029063">
    <property type="entry name" value="SAM-dependent_MTases_sf"/>
</dbReference>
<dbReference type="RefSeq" id="WP_201924667.1">
    <property type="nucleotide sequence ID" value="NZ_BAABAX010000013.1"/>
</dbReference>
<keyword evidence="6" id="KW-0680">Restriction system</keyword>
<gene>
    <name evidence="9" type="ORF">JJQ60_21440</name>
</gene>
<keyword evidence="3 9" id="KW-0489">Methyltransferase</keyword>
<keyword evidence="10" id="KW-1185">Reference proteome</keyword>
<evidence type="ECO:0000256" key="4">
    <source>
        <dbReference type="ARBA" id="ARBA00022679"/>
    </source>
</evidence>
<evidence type="ECO:0000256" key="1">
    <source>
        <dbReference type="ARBA" id="ARBA00006594"/>
    </source>
</evidence>
<protein>
    <recommendedName>
        <fullName evidence="2">site-specific DNA-methyltransferase (adenine-specific)</fullName>
        <ecNumber evidence="2">2.1.1.72</ecNumber>
    </recommendedName>
</protein>
<dbReference type="GO" id="GO:0009007">
    <property type="term" value="F:site-specific DNA-methyltransferase (adenine-specific) activity"/>
    <property type="evidence" value="ECO:0007669"/>
    <property type="project" value="UniProtKB-EC"/>
</dbReference>
<sequence>MSRHNRHTPEELKNFIKLFDSISYRHSYYKVFDDFLDLFINGWSFNHKIDLPGIRKIYSQEERNTFGKLIYETIHILNSQIKEDTDFYDVFGTFYELNSLTNKHFAQFFTPLPICRFMAQILEPQSTELFSDPCCGSARFSLAANSVNIGMFHSLVDIDYTCAKMSALNLLLHGIDGIVICDDGLFPGRNFKGAFIVNRSLRYEKIPRIEYVEDVHLAYNYVRKRVGVSEKPISKTNNSVEDHSDIKDIIVNPVTKQFSLF</sequence>
<keyword evidence="5" id="KW-0949">S-adenosyl-L-methionine</keyword>
<dbReference type="PANTHER" id="PTHR42933:SF3">
    <property type="entry name" value="TYPE I RESTRICTION ENZYME MJAVIII METHYLASE SUBUNIT"/>
    <property type="match status" value="1"/>
</dbReference>
<evidence type="ECO:0000256" key="3">
    <source>
        <dbReference type="ARBA" id="ARBA00022603"/>
    </source>
</evidence>
<reference evidence="9" key="1">
    <citation type="submission" date="2021-01" db="EMBL/GenBank/DDBJ databases">
        <authorList>
            <person name="Zhong Y.L."/>
        </authorList>
    </citation>
    <scope>NUCLEOTIDE SEQUENCE</scope>
    <source>
        <strain evidence="9">KCTC 23302</strain>
    </source>
</reference>
<keyword evidence="4" id="KW-0808">Transferase</keyword>
<dbReference type="Pfam" id="PF02384">
    <property type="entry name" value="N6_Mtase"/>
    <property type="match status" value="1"/>
</dbReference>
<feature type="domain" description="DNA methylase adenine-specific" evidence="8">
    <location>
        <begin position="88"/>
        <end position="177"/>
    </location>
</feature>
<comment type="similarity">
    <text evidence="1">Belongs to the N(4)/N(6)-methyltransferase family.</text>
</comment>
<dbReference type="GO" id="GO:0003677">
    <property type="term" value="F:DNA binding"/>
    <property type="evidence" value="ECO:0007669"/>
    <property type="project" value="InterPro"/>
</dbReference>
<comment type="caution">
    <text evidence="9">The sequence shown here is derived from an EMBL/GenBank/DDBJ whole genome shotgun (WGS) entry which is preliminary data.</text>
</comment>
<name>A0A937A158_9FLAO</name>
<organism evidence="9 10">
    <name type="scientific">Aquimarina mytili</name>
    <dbReference type="NCBI Taxonomy" id="874423"/>
    <lineage>
        <taxon>Bacteria</taxon>
        <taxon>Pseudomonadati</taxon>
        <taxon>Bacteroidota</taxon>
        <taxon>Flavobacteriia</taxon>
        <taxon>Flavobacteriales</taxon>
        <taxon>Flavobacteriaceae</taxon>
        <taxon>Aquimarina</taxon>
    </lineage>
</organism>
<evidence type="ECO:0000256" key="2">
    <source>
        <dbReference type="ARBA" id="ARBA00011900"/>
    </source>
</evidence>
<dbReference type="EMBL" id="JAERQJ010000017">
    <property type="protein sequence ID" value="MBL0686106.1"/>
    <property type="molecule type" value="Genomic_DNA"/>
</dbReference>
<accession>A0A937A158</accession>
<dbReference type="GO" id="GO:0032259">
    <property type="term" value="P:methylation"/>
    <property type="evidence" value="ECO:0007669"/>
    <property type="project" value="UniProtKB-KW"/>
</dbReference>
<evidence type="ECO:0000259" key="8">
    <source>
        <dbReference type="Pfam" id="PF02384"/>
    </source>
</evidence>
<comment type="catalytic activity">
    <reaction evidence="7">
        <text>a 2'-deoxyadenosine in DNA + S-adenosyl-L-methionine = an N(6)-methyl-2'-deoxyadenosine in DNA + S-adenosyl-L-homocysteine + H(+)</text>
        <dbReference type="Rhea" id="RHEA:15197"/>
        <dbReference type="Rhea" id="RHEA-COMP:12418"/>
        <dbReference type="Rhea" id="RHEA-COMP:12419"/>
        <dbReference type="ChEBI" id="CHEBI:15378"/>
        <dbReference type="ChEBI" id="CHEBI:57856"/>
        <dbReference type="ChEBI" id="CHEBI:59789"/>
        <dbReference type="ChEBI" id="CHEBI:90615"/>
        <dbReference type="ChEBI" id="CHEBI:90616"/>
        <dbReference type="EC" id="2.1.1.72"/>
    </reaction>
</comment>
<proteinExistence type="inferred from homology"/>
<dbReference type="EC" id="2.1.1.72" evidence="2"/>
<evidence type="ECO:0000313" key="9">
    <source>
        <dbReference type="EMBL" id="MBL0686106.1"/>
    </source>
</evidence>